<dbReference type="NCBIfam" id="TIGR00872">
    <property type="entry name" value="gnd_rel"/>
    <property type="match status" value="1"/>
</dbReference>
<evidence type="ECO:0000259" key="6">
    <source>
        <dbReference type="SMART" id="SM01350"/>
    </source>
</evidence>
<dbReference type="InterPro" id="IPR004849">
    <property type="entry name" value="6DGDH_YqeC"/>
</dbReference>
<dbReference type="SMART" id="SM01350">
    <property type="entry name" value="6PGD"/>
    <property type="match status" value="1"/>
</dbReference>
<dbReference type="GO" id="GO:0016054">
    <property type="term" value="P:organic acid catabolic process"/>
    <property type="evidence" value="ECO:0007669"/>
    <property type="project" value="UniProtKB-ARBA"/>
</dbReference>
<dbReference type="GO" id="GO:0019521">
    <property type="term" value="P:D-gluconate metabolic process"/>
    <property type="evidence" value="ECO:0007669"/>
    <property type="project" value="UniProtKB-KW"/>
</dbReference>
<dbReference type="GO" id="GO:0004616">
    <property type="term" value="F:phosphogluconate dehydrogenase (decarboxylating) activity"/>
    <property type="evidence" value="ECO:0007669"/>
    <property type="project" value="InterPro"/>
</dbReference>
<dbReference type="Gene3D" id="3.40.50.720">
    <property type="entry name" value="NAD(P)-binding Rossmann-like Domain"/>
    <property type="match status" value="1"/>
</dbReference>
<dbReference type="Pfam" id="PF03446">
    <property type="entry name" value="NAD_binding_2"/>
    <property type="match status" value="1"/>
</dbReference>
<dbReference type="PANTHER" id="PTHR11811">
    <property type="entry name" value="6-PHOSPHOGLUCONATE DEHYDROGENASE"/>
    <property type="match status" value="1"/>
</dbReference>
<comment type="similarity">
    <text evidence="2">Belongs to the 6-phosphogluconate dehydrogenase family.</text>
</comment>
<protein>
    <submittedName>
        <fullName evidence="7">6-phosphogluconate dehydrogenase (Decarboxylating)</fullName>
    </submittedName>
</protein>
<keyword evidence="8" id="KW-1185">Reference proteome</keyword>
<feature type="active site" evidence="5">
    <location>
        <position position="192"/>
    </location>
</feature>
<sequence length="343" mass="36664">MQIGMIGLGRMGSNMVQRLMKNGHSAVVFDARAQSIEDLHKLGATGSSSLADFVSKLEKPRAVWMMLPAAIVDNELTKLIPLLEDGDIIIDGGNSHYHDDIRRAAMLKQKGIHYVDVGTSGGVFGLQRGYCLMIGGETATVQHLSPIFATLAPGADGTVEGTPNRTEVAAAGSTAEQGFLHCGPHGAGHFVKMVHNGIEYGLMAAYAEGFNVLRHANIGLQTAEIDAETTPLSHPEYYQYNLDVAEISEVWRRGSVITSWLLDLTADALHADPALSQYAGRVSDSGEGRWTISAAIDEGVPTPVLSAALYGRFSSRGNDDFANQVLSAMRAGFGGHHEKPPVK</sequence>
<evidence type="ECO:0000313" key="8">
    <source>
        <dbReference type="Proteomes" id="UP000248925"/>
    </source>
</evidence>
<reference evidence="7 8" key="1">
    <citation type="journal article" date="2018" name="Sci. Rep.">
        <title>Rhizobium tumorigenes sp. nov., a novel plant tumorigenic bacterium isolated from cane gall tumors on thornless blackberry.</title>
        <authorList>
            <person name="Kuzmanovi N."/>
            <person name="Smalla K."/>
            <person name="Gronow S."/>
            <person name="PuBawska J."/>
        </authorList>
    </citation>
    <scope>NUCLEOTIDE SEQUENCE [LARGE SCALE GENOMIC DNA]</scope>
    <source>
        <strain evidence="7 8">CCBAU 85046</strain>
    </source>
</reference>
<dbReference type="RefSeq" id="WP_111162419.1">
    <property type="nucleotide sequence ID" value="NZ_PCDP01000045.1"/>
</dbReference>
<feature type="domain" description="6-phosphogluconate dehydrogenase C-terminal" evidence="6">
    <location>
        <begin position="188"/>
        <end position="343"/>
    </location>
</feature>
<accession>A0A2W4CBV8</accession>
<dbReference type="EMBL" id="PCDP01000045">
    <property type="protein sequence ID" value="PZM10752.1"/>
    <property type="molecule type" value="Genomic_DNA"/>
</dbReference>
<dbReference type="PROSITE" id="PS00895">
    <property type="entry name" value="3_HYDROXYISOBUT_DH"/>
    <property type="match status" value="1"/>
</dbReference>
<dbReference type="OrthoDB" id="9804542at2"/>
<evidence type="ECO:0000256" key="5">
    <source>
        <dbReference type="PIRSR" id="PIRSR000103-1"/>
    </source>
</evidence>
<comment type="pathway">
    <text evidence="1">Carbohydrate degradation; pentose phosphate pathway.</text>
</comment>
<dbReference type="SUPFAM" id="SSF51735">
    <property type="entry name" value="NAD(P)-binding Rossmann-fold domains"/>
    <property type="match status" value="1"/>
</dbReference>
<keyword evidence="3" id="KW-0560">Oxidoreductase</keyword>
<comment type="caution">
    <text evidence="7">The sequence shown here is derived from an EMBL/GenBank/DDBJ whole genome shotgun (WGS) entry which is preliminary data.</text>
</comment>
<organism evidence="7 8">
    <name type="scientific">Rhizobium tubonense</name>
    <dbReference type="NCBI Taxonomy" id="484088"/>
    <lineage>
        <taxon>Bacteria</taxon>
        <taxon>Pseudomonadati</taxon>
        <taxon>Pseudomonadota</taxon>
        <taxon>Alphaproteobacteria</taxon>
        <taxon>Hyphomicrobiales</taxon>
        <taxon>Rhizobiaceae</taxon>
        <taxon>Rhizobium/Agrobacterium group</taxon>
        <taxon>Rhizobium</taxon>
    </lineage>
</organism>
<dbReference type="NCBIfam" id="NF007161">
    <property type="entry name" value="PRK09599.1"/>
    <property type="match status" value="1"/>
</dbReference>
<evidence type="ECO:0000256" key="2">
    <source>
        <dbReference type="ARBA" id="ARBA00008419"/>
    </source>
</evidence>
<dbReference type="UniPathway" id="UPA00115"/>
<evidence type="ECO:0000256" key="1">
    <source>
        <dbReference type="ARBA" id="ARBA00004959"/>
    </source>
</evidence>
<dbReference type="InterPro" id="IPR002204">
    <property type="entry name" value="3-OH-isobutyrate_DH-rel_CS"/>
</dbReference>
<dbReference type="InterPro" id="IPR013328">
    <property type="entry name" value="6PGD_dom2"/>
</dbReference>
<dbReference type="Pfam" id="PF00393">
    <property type="entry name" value="6PGD"/>
    <property type="match status" value="2"/>
</dbReference>
<gene>
    <name evidence="7" type="primary">gnd</name>
    <name evidence="7" type="ORF">CPY51_22185</name>
</gene>
<evidence type="ECO:0000313" key="7">
    <source>
        <dbReference type="EMBL" id="PZM10752.1"/>
    </source>
</evidence>
<dbReference type="InterPro" id="IPR008927">
    <property type="entry name" value="6-PGluconate_DH-like_C_sf"/>
</dbReference>
<dbReference type="InterPro" id="IPR006115">
    <property type="entry name" value="6PGDH_NADP-bd"/>
</dbReference>
<dbReference type="Proteomes" id="UP000248925">
    <property type="component" value="Unassembled WGS sequence"/>
</dbReference>
<proteinExistence type="inferred from homology"/>
<keyword evidence="4" id="KW-0311">Gluconate utilization</keyword>
<dbReference type="SUPFAM" id="SSF48179">
    <property type="entry name" value="6-phosphogluconate dehydrogenase C-terminal domain-like"/>
    <property type="match status" value="1"/>
</dbReference>
<name>A0A2W4CBV8_9HYPH</name>
<dbReference type="AlphaFoldDB" id="A0A2W4CBV8"/>
<dbReference type="Gene3D" id="1.10.1040.10">
    <property type="entry name" value="N-(1-d-carboxylethyl)-l-norvaline Dehydrogenase, domain 2"/>
    <property type="match status" value="1"/>
</dbReference>
<dbReference type="GO" id="GO:0050661">
    <property type="term" value="F:NADP binding"/>
    <property type="evidence" value="ECO:0007669"/>
    <property type="project" value="InterPro"/>
</dbReference>
<dbReference type="InterPro" id="IPR036291">
    <property type="entry name" value="NAD(P)-bd_dom_sf"/>
</dbReference>
<evidence type="ECO:0000256" key="3">
    <source>
        <dbReference type="ARBA" id="ARBA00023002"/>
    </source>
</evidence>
<dbReference type="InterPro" id="IPR006183">
    <property type="entry name" value="Pgluconate_DH"/>
</dbReference>
<dbReference type="InterPro" id="IPR006114">
    <property type="entry name" value="6PGDH_C"/>
</dbReference>
<dbReference type="PRINTS" id="PR00076">
    <property type="entry name" value="6PGDHDRGNASE"/>
</dbReference>
<dbReference type="GO" id="GO:0006098">
    <property type="term" value="P:pentose-phosphate shunt"/>
    <property type="evidence" value="ECO:0007669"/>
    <property type="project" value="UniProtKB-UniPathway"/>
</dbReference>
<evidence type="ECO:0000256" key="4">
    <source>
        <dbReference type="ARBA" id="ARBA00023064"/>
    </source>
</evidence>